<dbReference type="OrthoDB" id="682491at2759"/>
<gene>
    <name evidence="9" type="ORF">C2845_PM12G12940</name>
</gene>
<keyword evidence="10" id="KW-1185">Reference proteome</keyword>
<evidence type="ECO:0000313" key="10">
    <source>
        <dbReference type="Proteomes" id="UP000275267"/>
    </source>
</evidence>
<dbReference type="Proteomes" id="UP000275267">
    <property type="component" value="Unassembled WGS sequence"/>
</dbReference>
<keyword evidence="4" id="KW-0540">Nuclease</keyword>
<dbReference type="InterPro" id="IPR045249">
    <property type="entry name" value="HARBI1-like"/>
</dbReference>
<name>A0A3L6QJ53_PANMI</name>
<keyword evidence="6" id="KW-0378">Hydrolase</keyword>
<dbReference type="Pfam" id="PF13359">
    <property type="entry name" value="DDE_Tnp_4"/>
    <property type="match status" value="1"/>
</dbReference>
<comment type="cofactor">
    <cofactor evidence="1">
        <name>a divalent metal cation</name>
        <dbReference type="ChEBI" id="CHEBI:60240"/>
    </cofactor>
</comment>
<dbReference type="AlphaFoldDB" id="A0A3L6QJ53"/>
<evidence type="ECO:0000256" key="2">
    <source>
        <dbReference type="ARBA" id="ARBA00004123"/>
    </source>
</evidence>
<proteinExistence type="inferred from homology"/>
<comment type="caution">
    <text evidence="9">The sequence shown here is derived from an EMBL/GenBank/DDBJ whole genome shotgun (WGS) entry which is preliminary data.</text>
</comment>
<dbReference type="PANTHER" id="PTHR22930">
    <property type="match status" value="1"/>
</dbReference>
<keyword evidence="7" id="KW-0539">Nucleus</keyword>
<feature type="domain" description="DDE Tnp4" evidence="8">
    <location>
        <begin position="94"/>
        <end position="169"/>
    </location>
</feature>
<dbReference type="STRING" id="4540.A0A3L6QJ53"/>
<dbReference type="GO" id="GO:0004518">
    <property type="term" value="F:nuclease activity"/>
    <property type="evidence" value="ECO:0007669"/>
    <property type="project" value="UniProtKB-KW"/>
</dbReference>
<organism evidence="9 10">
    <name type="scientific">Panicum miliaceum</name>
    <name type="common">Proso millet</name>
    <name type="synonym">Broomcorn millet</name>
    <dbReference type="NCBI Taxonomy" id="4540"/>
    <lineage>
        <taxon>Eukaryota</taxon>
        <taxon>Viridiplantae</taxon>
        <taxon>Streptophyta</taxon>
        <taxon>Embryophyta</taxon>
        <taxon>Tracheophyta</taxon>
        <taxon>Spermatophyta</taxon>
        <taxon>Magnoliopsida</taxon>
        <taxon>Liliopsida</taxon>
        <taxon>Poales</taxon>
        <taxon>Poaceae</taxon>
        <taxon>PACMAD clade</taxon>
        <taxon>Panicoideae</taxon>
        <taxon>Panicodae</taxon>
        <taxon>Paniceae</taxon>
        <taxon>Panicinae</taxon>
        <taxon>Panicum</taxon>
        <taxon>Panicum sect. Panicum</taxon>
    </lineage>
</organism>
<dbReference type="InterPro" id="IPR027806">
    <property type="entry name" value="HARBI1_dom"/>
</dbReference>
<dbReference type="EMBL" id="PQIB02000012">
    <property type="protein sequence ID" value="RLM79855.1"/>
    <property type="molecule type" value="Genomic_DNA"/>
</dbReference>
<dbReference type="GO" id="GO:0016787">
    <property type="term" value="F:hydrolase activity"/>
    <property type="evidence" value="ECO:0007669"/>
    <property type="project" value="UniProtKB-KW"/>
</dbReference>
<evidence type="ECO:0000256" key="7">
    <source>
        <dbReference type="ARBA" id="ARBA00023242"/>
    </source>
</evidence>
<evidence type="ECO:0000259" key="8">
    <source>
        <dbReference type="Pfam" id="PF13359"/>
    </source>
</evidence>
<comment type="similarity">
    <text evidence="3">Belongs to the HARBI1 family.</text>
</comment>
<evidence type="ECO:0000256" key="5">
    <source>
        <dbReference type="ARBA" id="ARBA00022723"/>
    </source>
</evidence>
<evidence type="ECO:0000256" key="6">
    <source>
        <dbReference type="ARBA" id="ARBA00022801"/>
    </source>
</evidence>
<accession>A0A3L6QJ53</accession>
<keyword evidence="5" id="KW-0479">Metal-binding</keyword>
<dbReference type="PANTHER" id="PTHR22930:SF221">
    <property type="entry name" value="NUCLEASE HARBI1"/>
    <property type="match status" value="1"/>
</dbReference>
<sequence>MSNTETSSNTTASTTDLSDGWSTWWEMGAVIGVIAAQASSCSSGCGVQDDPSTRQCDSIEALAMFLWACGTRQCQRQMSDRFGRSLDTVSMSVPENVHDDFINRKGFTSQNVLAVCDMDMRFKFVATGKRGAAHDMAVFREAVNSAEHFPHPAPGKYYLVDFGYPLREVTWHHIARLGII</sequence>
<evidence type="ECO:0000256" key="4">
    <source>
        <dbReference type="ARBA" id="ARBA00022722"/>
    </source>
</evidence>
<evidence type="ECO:0000313" key="9">
    <source>
        <dbReference type="EMBL" id="RLM79855.1"/>
    </source>
</evidence>
<protein>
    <recommendedName>
        <fullName evidence="8">DDE Tnp4 domain-containing protein</fullName>
    </recommendedName>
</protein>
<evidence type="ECO:0000256" key="3">
    <source>
        <dbReference type="ARBA" id="ARBA00006958"/>
    </source>
</evidence>
<dbReference type="GO" id="GO:0005634">
    <property type="term" value="C:nucleus"/>
    <property type="evidence" value="ECO:0007669"/>
    <property type="project" value="UniProtKB-SubCell"/>
</dbReference>
<dbReference type="GO" id="GO:0046872">
    <property type="term" value="F:metal ion binding"/>
    <property type="evidence" value="ECO:0007669"/>
    <property type="project" value="UniProtKB-KW"/>
</dbReference>
<comment type="subcellular location">
    <subcellularLocation>
        <location evidence="2">Nucleus</location>
    </subcellularLocation>
</comment>
<evidence type="ECO:0000256" key="1">
    <source>
        <dbReference type="ARBA" id="ARBA00001968"/>
    </source>
</evidence>
<reference evidence="10" key="1">
    <citation type="journal article" date="2019" name="Nat. Commun.">
        <title>The genome of broomcorn millet.</title>
        <authorList>
            <person name="Zou C."/>
            <person name="Miki D."/>
            <person name="Li D."/>
            <person name="Tang Q."/>
            <person name="Xiao L."/>
            <person name="Rajput S."/>
            <person name="Deng P."/>
            <person name="Jia W."/>
            <person name="Huang R."/>
            <person name="Zhang M."/>
            <person name="Sun Y."/>
            <person name="Hu J."/>
            <person name="Fu X."/>
            <person name="Schnable P.S."/>
            <person name="Li F."/>
            <person name="Zhang H."/>
            <person name="Feng B."/>
            <person name="Zhu X."/>
            <person name="Liu R."/>
            <person name="Schnable J.C."/>
            <person name="Zhu J.-K."/>
            <person name="Zhang H."/>
        </authorList>
    </citation>
    <scope>NUCLEOTIDE SEQUENCE [LARGE SCALE GENOMIC DNA]</scope>
</reference>